<dbReference type="Gene3D" id="1.25.40.10">
    <property type="entry name" value="Tetratricopeptide repeat domain"/>
    <property type="match status" value="2"/>
</dbReference>
<dbReference type="Proteomes" id="UP000253862">
    <property type="component" value="Chromosome"/>
</dbReference>
<dbReference type="InterPro" id="IPR011990">
    <property type="entry name" value="TPR-like_helical_dom_sf"/>
</dbReference>
<dbReference type="PANTHER" id="PTHR46128">
    <property type="entry name" value="MITOCHONDRIAL GROUP I INTRON SPLICING FACTOR CCM1"/>
    <property type="match status" value="1"/>
</dbReference>
<proteinExistence type="predicted"/>
<evidence type="ECO:0000313" key="2">
    <source>
        <dbReference type="Proteomes" id="UP000253862"/>
    </source>
</evidence>
<evidence type="ECO:0008006" key="3">
    <source>
        <dbReference type="Google" id="ProtNLM"/>
    </source>
</evidence>
<dbReference type="OrthoDB" id="5629792at2"/>
<sequence length="293" mass="33252">MKKNKVIVIGSVLVCLSLNNFSYGMQKKFRSNYLPTKSSTVTKIDFSRVKIDYTNQNEWEYKKLSQTLKSKGSLNDINVFLRHNPTINLVIANQLLYKLSFISFETCQSFFQIIKYPDKYTYNTFIKAASKYGKFAAAQQTFNEAKQKKQVDAVTYATFIDAAGKNGEFKQALLAFNDAKRDNLANVVTYNSFINTAGKNGKFEQALLAFNDAKRDNLANAVTYATFIDAAGKNGEFKQAQQAFKKAKQKKQVDAVTYNSFINVLMNSNLPENKKTQEAETLAQQYLYPNIDK</sequence>
<dbReference type="PANTHER" id="PTHR46128:SF329">
    <property type="entry name" value="MITOCHONDRIAL GROUP I INTRON SPLICING FACTOR DMR1"/>
    <property type="match status" value="1"/>
</dbReference>
<dbReference type="NCBIfam" id="TIGR00756">
    <property type="entry name" value="PPR"/>
    <property type="match status" value="2"/>
</dbReference>
<dbReference type="PROSITE" id="PS51375">
    <property type="entry name" value="PPR"/>
    <property type="match status" value="1"/>
</dbReference>
<keyword evidence="2" id="KW-1185">Reference proteome</keyword>
<name>A0A345JS85_9GAMM</name>
<reference evidence="1 2" key="1">
    <citation type="submission" date="2017-07" db="EMBL/GenBank/DDBJ databases">
        <title>Complete genome sequences and comparative analysis of the novel pathogen Francisella opportunistica.</title>
        <authorList>
            <person name="Dietrich E.A."/>
            <person name="Kingry L.C."/>
            <person name="Petersen J.M."/>
        </authorList>
    </citation>
    <scope>NUCLEOTIDE SEQUENCE [LARGE SCALE GENOMIC DNA]</scope>
    <source>
        <strain evidence="1 2">14-2155</strain>
    </source>
</reference>
<dbReference type="InterPro" id="IPR002885">
    <property type="entry name" value="PPR_rpt"/>
</dbReference>
<dbReference type="KEGG" id="foo:CGC45_06085"/>
<organism evidence="1 2">
    <name type="scientific">Francisella opportunistica</name>
    <dbReference type="NCBI Taxonomy" id="2016517"/>
    <lineage>
        <taxon>Bacteria</taxon>
        <taxon>Pseudomonadati</taxon>
        <taxon>Pseudomonadota</taxon>
        <taxon>Gammaproteobacteria</taxon>
        <taxon>Thiotrichales</taxon>
        <taxon>Francisellaceae</taxon>
        <taxon>Francisella</taxon>
    </lineage>
</organism>
<dbReference type="SUPFAM" id="SSF48452">
    <property type="entry name" value="TPR-like"/>
    <property type="match status" value="1"/>
</dbReference>
<dbReference type="InterPro" id="IPR050872">
    <property type="entry name" value="PPR_P_subfamily"/>
</dbReference>
<accession>A0A345JS85</accession>
<evidence type="ECO:0000313" key="1">
    <source>
        <dbReference type="EMBL" id="AXH30181.1"/>
    </source>
</evidence>
<dbReference type="Pfam" id="PF01535">
    <property type="entry name" value="PPR"/>
    <property type="match status" value="2"/>
</dbReference>
<dbReference type="EMBL" id="CP022375">
    <property type="protein sequence ID" value="AXH30181.1"/>
    <property type="molecule type" value="Genomic_DNA"/>
</dbReference>
<protein>
    <recommendedName>
        <fullName evidence="3">Tetratricopeptide repeat protein</fullName>
    </recommendedName>
</protein>
<dbReference type="Pfam" id="PF13041">
    <property type="entry name" value="PPR_2"/>
    <property type="match status" value="1"/>
</dbReference>
<gene>
    <name evidence="1" type="ORF">CGC43_06095</name>
</gene>
<dbReference type="RefSeq" id="WP_071629449.1">
    <property type="nucleotide sequence ID" value="NZ_CP022375.1"/>
</dbReference>
<dbReference type="AlphaFoldDB" id="A0A345JS85"/>